<dbReference type="InterPro" id="IPR055677">
    <property type="entry name" value="DUF7253"/>
</dbReference>
<accession>A0A174YPL9</accession>
<evidence type="ECO:0000259" key="1">
    <source>
        <dbReference type="Pfam" id="PF23911"/>
    </source>
</evidence>
<dbReference type="Pfam" id="PF23911">
    <property type="entry name" value="DUF7253"/>
    <property type="match status" value="1"/>
</dbReference>
<name>A0A174YPL9_9FIRM</name>
<dbReference type="AlphaFoldDB" id="A0A174YPL9"/>
<evidence type="ECO:0000313" key="2">
    <source>
        <dbReference type="EMBL" id="CUQ77073.1"/>
    </source>
</evidence>
<dbReference type="EMBL" id="CZBU01000003">
    <property type="protein sequence ID" value="CUQ77073.1"/>
    <property type="molecule type" value="Genomic_DNA"/>
</dbReference>
<reference evidence="2 3" key="1">
    <citation type="submission" date="2015-09" db="EMBL/GenBank/DDBJ databases">
        <authorList>
            <consortium name="Pathogen Informatics"/>
        </authorList>
    </citation>
    <scope>NUCLEOTIDE SEQUENCE [LARGE SCALE GENOMIC DNA]</scope>
    <source>
        <strain evidence="2 3">2789STDY5834875</strain>
    </source>
</reference>
<dbReference type="RefSeq" id="WP_055215516.1">
    <property type="nucleotide sequence ID" value="NZ_CZBU01000003.1"/>
</dbReference>
<proteinExistence type="predicted"/>
<evidence type="ECO:0000313" key="3">
    <source>
        <dbReference type="Proteomes" id="UP000095621"/>
    </source>
</evidence>
<dbReference type="OrthoDB" id="1854887at2"/>
<feature type="domain" description="DUF7253" evidence="1">
    <location>
        <begin position="1"/>
        <end position="107"/>
    </location>
</feature>
<organism evidence="2 3">
    <name type="scientific">Lachnospira eligens</name>
    <dbReference type="NCBI Taxonomy" id="39485"/>
    <lineage>
        <taxon>Bacteria</taxon>
        <taxon>Bacillati</taxon>
        <taxon>Bacillota</taxon>
        <taxon>Clostridia</taxon>
        <taxon>Lachnospirales</taxon>
        <taxon>Lachnospiraceae</taxon>
        <taxon>Lachnospira</taxon>
    </lineage>
</organism>
<gene>
    <name evidence="2" type="ORF">ERS852490_01379</name>
</gene>
<dbReference type="Proteomes" id="UP000095621">
    <property type="component" value="Unassembled WGS sequence"/>
</dbReference>
<protein>
    <recommendedName>
        <fullName evidence="1">DUF7253 domain-containing protein</fullName>
    </recommendedName>
</protein>
<sequence>MGKWTGKVGFAVNGEVEPGLWVDEVVEKVYKGELLSDRWRRQNSIGVNDNINLLNSISIIANPYAFEHCSSIAYVEIKGEKWKVTDIDASTPPRLILTVGGVYNGEQA</sequence>